<proteinExistence type="predicted"/>
<organism evidence="1">
    <name type="scientific">Geobacter sp. (strain M21)</name>
    <dbReference type="NCBI Taxonomy" id="443144"/>
    <lineage>
        <taxon>Bacteria</taxon>
        <taxon>Pseudomonadati</taxon>
        <taxon>Thermodesulfobacteriota</taxon>
        <taxon>Desulfuromonadia</taxon>
        <taxon>Geobacterales</taxon>
        <taxon>Geobacteraceae</taxon>
        <taxon>Geobacter</taxon>
    </lineage>
</organism>
<accession>C6E6S4</accession>
<dbReference type="AlphaFoldDB" id="C6E6S4"/>
<name>C6E6S4_GEOSM</name>
<reference evidence="1" key="1">
    <citation type="submission" date="2009-07" db="EMBL/GenBank/DDBJ databases">
        <title>Complete sequence of Geobacter sp. M21.</title>
        <authorList>
            <consortium name="US DOE Joint Genome Institute"/>
            <person name="Lucas S."/>
            <person name="Copeland A."/>
            <person name="Lapidus A."/>
            <person name="Glavina del Rio T."/>
            <person name="Dalin E."/>
            <person name="Tice H."/>
            <person name="Bruce D."/>
            <person name="Goodwin L."/>
            <person name="Pitluck S."/>
            <person name="Saunders E."/>
            <person name="Brettin T."/>
            <person name="Detter J.C."/>
            <person name="Han C."/>
            <person name="Larimer F."/>
            <person name="Land M."/>
            <person name="Hauser L."/>
            <person name="Kyrpides N."/>
            <person name="Ovchinnikova G."/>
            <person name="Lovley D."/>
        </authorList>
    </citation>
    <scope>NUCLEOTIDE SEQUENCE [LARGE SCALE GENOMIC DNA]</scope>
    <source>
        <strain evidence="1">M21</strain>
    </source>
</reference>
<protein>
    <submittedName>
        <fullName evidence="1">Uncharacterized protein</fullName>
    </submittedName>
</protein>
<dbReference type="Pfam" id="PF18907">
    <property type="entry name" value="DUF5662"/>
    <property type="match status" value="1"/>
</dbReference>
<dbReference type="OrthoDB" id="9784470at2"/>
<dbReference type="KEGG" id="gem:GM21_3681"/>
<evidence type="ECO:0000313" key="1">
    <source>
        <dbReference type="EMBL" id="ACT19702.1"/>
    </source>
</evidence>
<dbReference type="STRING" id="443144.GM21_3681"/>
<dbReference type="EMBL" id="CP001661">
    <property type="protein sequence ID" value="ACT19702.1"/>
    <property type="molecule type" value="Genomic_DNA"/>
</dbReference>
<gene>
    <name evidence="1" type="ordered locus">GM21_3681</name>
</gene>
<dbReference type="HOGENOM" id="CLU_1592212_0_0_7"/>
<dbReference type="InterPro" id="IPR043721">
    <property type="entry name" value="DUF5662"/>
</dbReference>
<sequence length="167" mass="19855">MIGIQHINKIREYCNYVEEHLLNVEKAWVILQAACKDMNVISDDYLFWNIDAMIRAHDVSKMSAEEFIQYQRYFYPFGEKDANGFDSAWQHHLEGNPHHWQAWTKLAETFPNDQACHCVCMVCDWMAMGMKFNDTAEQYYEKNCDKIELPEWAVNFIGEIFVRLRNV</sequence>